<evidence type="ECO:0000256" key="9">
    <source>
        <dbReference type="PIRNR" id="PIRNR000862"/>
    </source>
</evidence>
<dbReference type="InterPro" id="IPR025483">
    <property type="entry name" value="Lipase_euk"/>
</dbReference>
<feature type="active site" description="Charge relay system" evidence="10">
    <location>
        <position position="321"/>
    </location>
</feature>
<keyword evidence="13" id="KW-1185">Reference proteome</keyword>
<dbReference type="PIRSF" id="PIRSF000862">
    <property type="entry name" value="Steryl_ester_lip"/>
    <property type="match status" value="1"/>
</dbReference>
<reference evidence="12 13" key="2">
    <citation type="submission" date="2018-10" db="EMBL/GenBank/DDBJ databases">
        <authorList>
            <consortium name="Pathogen Informatics"/>
        </authorList>
    </citation>
    <scope>NUCLEOTIDE SEQUENCE [LARGE SCALE GENOMIC DNA]</scope>
</reference>
<keyword evidence="5 9" id="KW-0442">Lipid degradation</keyword>
<feature type="domain" description="Partial AB-hydrolase lipase" evidence="11">
    <location>
        <begin position="10"/>
        <end position="73"/>
    </location>
</feature>
<dbReference type="GO" id="GO:0016042">
    <property type="term" value="P:lipid catabolic process"/>
    <property type="evidence" value="ECO:0007669"/>
    <property type="project" value="UniProtKB-KW"/>
</dbReference>
<keyword evidence="8" id="KW-0458">Lysosome</keyword>
<gene>
    <name evidence="12" type="ORF">EVEC_LOCUS4916</name>
</gene>
<evidence type="ECO:0000256" key="3">
    <source>
        <dbReference type="ARBA" id="ARBA00022729"/>
    </source>
</evidence>
<dbReference type="Pfam" id="PF04083">
    <property type="entry name" value="Abhydro_lipase"/>
    <property type="match status" value="1"/>
</dbReference>
<dbReference type="AlphaFoldDB" id="A0A0N4V507"/>
<dbReference type="Gene3D" id="3.40.50.1820">
    <property type="entry name" value="alpha/beta hydrolase"/>
    <property type="match status" value="1"/>
</dbReference>
<evidence type="ECO:0000313" key="13">
    <source>
        <dbReference type="Proteomes" id="UP000274131"/>
    </source>
</evidence>
<evidence type="ECO:0000256" key="7">
    <source>
        <dbReference type="ARBA" id="ARBA00023180"/>
    </source>
</evidence>
<feature type="active site" description="Charge relay system" evidence="10">
    <location>
        <position position="353"/>
    </location>
</feature>
<dbReference type="InterPro" id="IPR029058">
    <property type="entry name" value="AB_hydrolase_fold"/>
</dbReference>
<organism evidence="14">
    <name type="scientific">Enterobius vermicularis</name>
    <name type="common">Human pinworm</name>
    <dbReference type="NCBI Taxonomy" id="51028"/>
    <lineage>
        <taxon>Eukaryota</taxon>
        <taxon>Metazoa</taxon>
        <taxon>Ecdysozoa</taxon>
        <taxon>Nematoda</taxon>
        <taxon>Chromadorea</taxon>
        <taxon>Rhabditida</taxon>
        <taxon>Spirurina</taxon>
        <taxon>Oxyuridomorpha</taxon>
        <taxon>Oxyuroidea</taxon>
        <taxon>Oxyuridae</taxon>
        <taxon>Enterobius</taxon>
    </lineage>
</organism>
<protein>
    <recommendedName>
        <fullName evidence="9">Lipase</fullName>
    </recommendedName>
</protein>
<evidence type="ECO:0000256" key="8">
    <source>
        <dbReference type="ARBA" id="ARBA00023228"/>
    </source>
</evidence>
<dbReference type="Proteomes" id="UP000274131">
    <property type="component" value="Unassembled WGS sequence"/>
</dbReference>
<comment type="similarity">
    <text evidence="2 9">Belongs to the AB hydrolase superfamily. Lipase family.</text>
</comment>
<evidence type="ECO:0000256" key="5">
    <source>
        <dbReference type="ARBA" id="ARBA00022963"/>
    </source>
</evidence>
<dbReference type="GO" id="GO:0016788">
    <property type="term" value="F:hydrolase activity, acting on ester bonds"/>
    <property type="evidence" value="ECO:0007669"/>
    <property type="project" value="InterPro"/>
</dbReference>
<dbReference type="FunFam" id="3.40.50.1820:FF:000021">
    <property type="entry name" value="Lipase"/>
    <property type="match status" value="1"/>
</dbReference>
<evidence type="ECO:0000313" key="12">
    <source>
        <dbReference type="EMBL" id="VDD90165.1"/>
    </source>
</evidence>
<evidence type="ECO:0000259" key="11">
    <source>
        <dbReference type="Pfam" id="PF04083"/>
    </source>
</evidence>
<dbReference type="STRING" id="51028.A0A0N4V507"/>
<comment type="subcellular location">
    <subcellularLocation>
        <location evidence="1">Lysosome lumen</location>
    </subcellularLocation>
</comment>
<feature type="active site" description="Nucleophile" evidence="10">
    <location>
        <position position="148"/>
    </location>
</feature>
<proteinExistence type="inferred from homology"/>
<dbReference type="WBParaSite" id="EVEC_0000528501-mRNA-1">
    <property type="protein sequence ID" value="EVEC_0000528501-mRNA-1"/>
    <property type="gene ID" value="EVEC_0000528501"/>
</dbReference>
<evidence type="ECO:0000256" key="10">
    <source>
        <dbReference type="PIRSR" id="PIRSR000862-1"/>
    </source>
</evidence>
<evidence type="ECO:0000256" key="1">
    <source>
        <dbReference type="ARBA" id="ARBA00004227"/>
    </source>
</evidence>
<evidence type="ECO:0000256" key="2">
    <source>
        <dbReference type="ARBA" id="ARBA00010701"/>
    </source>
</evidence>
<evidence type="ECO:0000256" key="6">
    <source>
        <dbReference type="ARBA" id="ARBA00023098"/>
    </source>
</evidence>
<dbReference type="OrthoDB" id="9974421at2759"/>
<name>A0A0N4V507_ENTVE</name>
<accession>A0A0N4V507</accession>
<dbReference type="EMBL" id="UXUI01008001">
    <property type="protein sequence ID" value="VDD90165.1"/>
    <property type="molecule type" value="Genomic_DNA"/>
</dbReference>
<keyword evidence="3" id="KW-0732">Signal</keyword>
<reference evidence="14" key="1">
    <citation type="submission" date="2017-02" db="UniProtKB">
        <authorList>
            <consortium name="WormBaseParasite"/>
        </authorList>
    </citation>
    <scope>IDENTIFICATION</scope>
</reference>
<dbReference type="SUPFAM" id="SSF53474">
    <property type="entry name" value="alpha/beta-Hydrolases"/>
    <property type="match status" value="1"/>
</dbReference>
<evidence type="ECO:0000313" key="14">
    <source>
        <dbReference type="WBParaSite" id="EVEC_0000528501-mRNA-1"/>
    </source>
</evidence>
<dbReference type="PANTHER" id="PTHR11005">
    <property type="entry name" value="LYSOSOMAL ACID LIPASE-RELATED"/>
    <property type="match status" value="1"/>
</dbReference>
<keyword evidence="6" id="KW-0443">Lipid metabolism</keyword>
<keyword evidence="7" id="KW-0325">Glycoprotein</keyword>
<evidence type="ECO:0000256" key="4">
    <source>
        <dbReference type="ARBA" id="ARBA00022801"/>
    </source>
</evidence>
<sequence length="384" mass="44543">MPPETNMNVIEIIAYHGYPAEIFTFTTPDGYILEVHRIPCGKTDLRTCESKRRPVIFFQHGLLGSSADWVTNLPNQSAAFLFADAGFDVWMGNIRGNKYSIWHKNFTSSDKVYWQFSWDEMANFDLETMINGVLEVTGREDLYYVGHSQGTLIMFAKLSNDRLFTKKIRKFFALAPVATVGHIKGLIHYIAEHFLKHPLAEIIFGNKDFLPNTRFSKMISELMCGIHYMNPLCDSVLFQIAGPESNQFNQSRVVVYLTHTPAGTSTRNIFHWSQMVKSKMVQKYDYGTNEENYRHYGQPTPPVYNLTNIDAQIYIFWSDKDWLADQTDVEDSLLNVLRPYCMKNVSRLVDFNHVDFIWGLRAADEIYKPILQTIKIHEQRRKVF</sequence>
<dbReference type="GO" id="GO:0043202">
    <property type="term" value="C:lysosomal lumen"/>
    <property type="evidence" value="ECO:0007669"/>
    <property type="project" value="UniProtKB-SubCell"/>
</dbReference>
<keyword evidence="4 9" id="KW-0378">Hydrolase</keyword>
<dbReference type="InterPro" id="IPR006693">
    <property type="entry name" value="AB_hydrolase_lipase"/>
</dbReference>